<dbReference type="EMBL" id="BPLR01007943">
    <property type="protein sequence ID" value="GIY20876.1"/>
    <property type="molecule type" value="Genomic_DNA"/>
</dbReference>
<dbReference type="Proteomes" id="UP001054945">
    <property type="component" value="Unassembled WGS sequence"/>
</dbReference>
<name>A0AAV4RKM2_CAEEX</name>
<protein>
    <submittedName>
        <fullName evidence="1">Poly(A) RNA polymerase gld-2 A</fullName>
    </submittedName>
</protein>
<sequence length="139" mass="15668">MYHSLYHPSWLVANQAGKTPFLLTYGDLPVIPIDHLTAFMPTPLTQPQAVFAASQIAVDIPNIKRVPMNMLMQSMESANKGVMLFLRRRNLIPSAGSQKESLQNRLVVIVASSSVRKLFYSFICGNIWKQRIKNLVPNK</sequence>
<proteinExistence type="predicted"/>
<organism evidence="1 2">
    <name type="scientific">Caerostris extrusa</name>
    <name type="common">Bark spider</name>
    <name type="synonym">Caerostris bankana</name>
    <dbReference type="NCBI Taxonomy" id="172846"/>
    <lineage>
        <taxon>Eukaryota</taxon>
        <taxon>Metazoa</taxon>
        <taxon>Ecdysozoa</taxon>
        <taxon>Arthropoda</taxon>
        <taxon>Chelicerata</taxon>
        <taxon>Arachnida</taxon>
        <taxon>Araneae</taxon>
        <taxon>Araneomorphae</taxon>
        <taxon>Entelegynae</taxon>
        <taxon>Araneoidea</taxon>
        <taxon>Araneidae</taxon>
        <taxon>Caerostris</taxon>
    </lineage>
</organism>
<evidence type="ECO:0000313" key="2">
    <source>
        <dbReference type="Proteomes" id="UP001054945"/>
    </source>
</evidence>
<reference evidence="1 2" key="1">
    <citation type="submission" date="2021-06" db="EMBL/GenBank/DDBJ databases">
        <title>Caerostris extrusa draft genome.</title>
        <authorList>
            <person name="Kono N."/>
            <person name="Arakawa K."/>
        </authorList>
    </citation>
    <scope>NUCLEOTIDE SEQUENCE [LARGE SCALE GENOMIC DNA]</scope>
</reference>
<evidence type="ECO:0000313" key="1">
    <source>
        <dbReference type="EMBL" id="GIY20876.1"/>
    </source>
</evidence>
<gene>
    <name evidence="1" type="primary">Gld2_1</name>
    <name evidence="1" type="ORF">CEXT_422741</name>
</gene>
<keyword evidence="2" id="KW-1185">Reference proteome</keyword>
<comment type="caution">
    <text evidence="1">The sequence shown here is derived from an EMBL/GenBank/DDBJ whole genome shotgun (WGS) entry which is preliminary data.</text>
</comment>
<dbReference type="AlphaFoldDB" id="A0AAV4RKM2"/>
<accession>A0AAV4RKM2</accession>